<dbReference type="GO" id="GO:0009847">
    <property type="term" value="P:spore germination"/>
    <property type="evidence" value="ECO:0007669"/>
    <property type="project" value="InterPro"/>
</dbReference>
<feature type="transmembrane region" description="Helical" evidence="9">
    <location>
        <begin position="36"/>
        <end position="57"/>
    </location>
</feature>
<protein>
    <submittedName>
        <fullName evidence="10">Spore germination protein</fullName>
    </submittedName>
</protein>
<keyword evidence="11" id="KW-1185">Reference proteome</keyword>
<feature type="transmembrane region" description="Helical" evidence="9">
    <location>
        <begin position="69"/>
        <end position="86"/>
    </location>
</feature>
<keyword evidence="4" id="KW-0309">Germination</keyword>
<sequence>MASIVFAYFSIRVAYAFKGREWAEYGRGIVGRWPHLFFSSLVLLYCLTVATLCASAYSDLFISVYLEGTPTPVMLGCFLLCAALAARSGIRSIALLSDGFFLSVFATIVPVLFVLLFKMKYNMIVALFTHLSASKLASSTFFAAGWLNDLSLIFLLAPYFETERKPLRKLASMQALIVAVLVAYWLTSLLLFGPKLAGNMAYPLLETVRFVSFGEVLENLDPLLIGIWSATLLIKTAVLLFMAGRIAMRWAGIRSHRPLTFALTSFVFACAYQFSRFPAEFRSLTMAPSFQIFTWLVFFDADDLLDGGQAQRAARNGTSRRERRPGRAARKGEAGTGRPRLKNAPAGRLLAAWQGRLGMEKAAGLV</sequence>
<dbReference type="PANTHER" id="PTHR34975">
    <property type="entry name" value="SPORE GERMINATION PROTEIN A2"/>
    <property type="match status" value="1"/>
</dbReference>
<evidence type="ECO:0000256" key="4">
    <source>
        <dbReference type="ARBA" id="ARBA00022544"/>
    </source>
</evidence>
<comment type="caution">
    <text evidence="10">The sequence shown here is derived from an EMBL/GenBank/DDBJ whole genome shotgun (WGS) entry which is preliminary data.</text>
</comment>
<feature type="transmembrane region" description="Helical" evidence="9">
    <location>
        <begin position="172"/>
        <end position="192"/>
    </location>
</feature>
<dbReference type="PANTHER" id="PTHR34975:SF2">
    <property type="entry name" value="SPORE GERMINATION PROTEIN A2"/>
    <property type="match status" value="1"/>
</dbReference>
<feature type="transmembrane region" description="Helical" evidence="9">
    <location>
        <begin position="223"/>
        <end position="247"/>
    </location>
</feature>
<dbReference type="InterPro" id="IPR004761">
    <property type="entry name" value="Spore_GerAB"/>
</dbReference>
<evidence type="ECO:0000256" key="3">
    <source>
        <dbReference type="ARBA" id="ARBA00022448"/>
    </source>
</evidence>
<name>A0A9X4QUN1_9BACL</name>
<keyword evidence="5 9" id="KW-0812">Transmembrane</keyword>
<accession>A0A9X4QUN1</accession>
<evidence type="ECO:0000256" key="2">
    <source>
        <dbReference type="ARBA" id="ARBA00007998"/>
    </source>
</evidence>
<evidence type="ECO:0000256" key="7">
    <source>
        <dbReference type="ARBA" id="ARBA00023136"/>
    </source>
</evidence>
<dbReference type="GO" id="GO:0016020">
    <property type="term" value="C:membrane"/>
    <property type="evidence" value="ECO:0007669"/>
    <property type="project" value="UniProtKB-SubCell"/>
</dbReference>
<feature type="region of interest" description="Disordered" evidence="8">
    <location>
        <begin position="310"/>
        <end position="342"/>
    </location>
</feature>
<keyword evidence="7 9" id="KW-0472">Membrane</keyword>
<evidence type="ECO:0000256" key="5">
    <source>
        <dbReference type="ARBA" id="ARBA00022692"/>
    </source>
</evidence>
<reference evidence="10" key="1">
    <citation type="submission" date="2022-10" db="EMBL/GenBank/DDBJ databases">
        <title>Comparative genomic analysis of Cohnella hashimotonis sp. nov., isolated from the International Space Station.</title>
        <authorList>
            <person name="Simpson A."/>
            <person name="Venkateswaran K."/>
        </authorList>
    </citation>
    <scope>NUCLEOTIDE SEQUENCE</scope>
    <source>
        <strain evidence="10">DSM 28161</strain>
    </source>
</reference>
<comment type="similarity">
    <text evidence="2">Belongs to the amino acid-polyamine-organocation (APC) superfamily. Spore germination protein (SGP) (TC 2.A.3.9) family.</text>
</comment>
<organism evidence="10 11">
    <name type="scientific">Cohnella rhizosphaerae</name>
    <dbReference type="NCBI Taxonomy" id="1457232"/>
    <lineage>
        <taxon>Bacteria</taxon>
        <taxon>Bacillati</taxon>
        <taxon>Bacillota</taxon>
        <taxon>Bacilli</taxon>
        <taxon>Bacillales</taxon>
        <taxon>Paenibacillaceae</taxon>
        <taxon>Cohnella</taxon>
    </lineage>
</organism>
<evidence type="ECO:0000313" key="10">
    <source>
        <dbReference type="EMBL" id="MDG0811679.1"/>
    </source>
</evidence>
<comment type="subcellular location">
    <subcellularLocation>
        <location evidence="1">Membrane</location>
        <topology evidence="1">Multi-pass membrane protein</topology>
    </subcellularLocation>
</comment>
<dbReference type="EMBL" id="JAPDIA010000007">
    <property type="protein sequence ID" value="MDG0811679.1"/>
    <property type="molecule type" value="Genomic_DNA"/>
</dbReference>
<proteinExistence type="inferred from homology"/>
<feature type="transmembrane region" description="Helical" evidence="9">
    <location>
        <begin position="93"/>
        <end position="116"/>
    </location>
</feature>
<dbReference type="RefSeq" id="WP_277534453.1">
    <property type="nucleotide sequence ID" value="NZ_JAPDIA010000007.1"/>
</dbReference>
<keyword evidence="6 9" id="KW-1133">Transmembrane helix</keyword>
<gene>
    <name evidence="10" type="ORF">OMP40_21635</name>
</gene>
<dbReference type="Pfam" id="PF03845">
    <property type="entry name" value="Spore_permease"/>
    <property type="match status" value="1"/>
</dbReference>
<evidence type="ECO:0000313" key="11">
    <source>
        <dbReference type="Proteomes" id="UP001153404"/>
    </source>
</evidence>
<feature type="transmembrane region" description="Helical" evidence="9">
    <location>
        <begin position="136"/>
        <end position="160"/>
    </location>
</feature>
<keyword evidence="3" id="KW-0813">Transport</keyword>
<dbReference type="Proteomes" id="UP001153404">
    <property type="component" value="Unassembled WGS sequence"/>
</dbReference>
<evidence type="ECO:0000256" key="8">
    <source>
        <dbReference type="SAM" id="MobiDB-lite"/>
    </source>
</evidence>
<evidence type="ECO:0000256" key="6">
    <source>
        <dbReference type="ARBA" id="ARBA00022989"/>
    </source>
</evidence>
<evidence type="ECO:0000256" key="1">
    <source>
        <dbReference type="ARBA" id="ARBA00004141"/>
    </source>
</evidence>
<dbReference type="AlphaFoldDB" id="A0A9X4QUN1"/>
<evidence type="ECO:0000256" key="9">
    <source>
        <dbReference type="SAM" id="Phobius"/>
    </source>
</evidence>